<dbReference type="InterPro" id="IPR043128">
    <property type="entry name" value="Rev_trsase/Diguanyl_cyclase"/>
</dbReference>
<keyword evidence="2" id="KW-0548">Nucleotidyltransferase</keyword>
<feature type="domain" description="Reverse transcriptase" evidence="7">
    <location>
        <begin position="598"/>
        <end position="777"/>
    </location>
</feature>
<evidence type="ECO:0000259" key="7">
    <source>
        <dbReference type="PROSITE" id="PS50878"/>
    </source>
</evidence>
<evidence type="ECO:0000313" key="8">
    <source>
        <dbReference type="EMBL" id="RDX68785.1"/>
    </source>
</evidence>
<dbReference type="Pfam" id="PF17919">
    <property type="entry name" value="RT_RNaseH_2"/>
    <property type="match status" value="1"/>
</dbReference>
<feature type="compositionally biased region" description="Basic and acidic residues" evidence="6">
    <location>
        <begin position="230"/>
        <end position="244"/>
    </location>
</feature>
<dbReference type="InterPro" id="IPR050951">
    <property type="entry name" value="Retrovirus_Pol_polyprotein"/>
</dbReference>
<dbReference type="InterPro" id="IPR021109">
    <property type="entry name" value="Peptidase_aspartic_dom_sf"/>
</dbReference>
<proteinExistence type="predicted"/>
<dbReference type="GO" id="GO:0004519">
    <property type="term" value="F:endonuclease activity"/>
    <property type="evidence" value="ECO:0007669"/>
    <property type="project" value="UniProtKB-KW"/>
</dbReference>
<dbReference type="InterPro" id="IPR000477">
    <property type="entry name" value="RT_dom"/>
</dbReference>
<dbReference type="GO" id="GO:0016779">
    <property type="term" value="F:nucleotidyltransferase activity"/>
    <property type="evidence" value="ECO:0007669"/>
    <property type="project" value="UniProtKB-KW"/>
</dbReference>
<dbReference type="Pfam" id="PF00078">
    <property type="entry name" value="RVT_1"/>
    <property type="match status" value="1"/>
</dbReference>
<dbReference type="PANTHER" id="PTHR37984">
    <property type="entry name" value="PROTEIN CBG26694"/>
    <property type="match status" value="1"/>
</dbReference>
<feature type="region of interest" description="Disordered" evidence="6">
    <location>
        <begin position="144"/>
        <end position="170"/>
    </location>
</feature>
<evidence type="ECO:0000256" key="2">
    <source>
        <dbReference type="ARBA" id="ARBA00022695"/>
    </source>
</evidence>
<dbReference type="CDD" id="cd00303">
    <property type="entry name" value="retropepsin_like"/>
    <property type="match status" value="1"/>
</dbReference>
<keyword evidence="4" id="KW-0378">Hydrolase</keyword>
<keyword evidence="5" id="KW-0511">Multifunctional enzyme</keyword>
<dbReference type="Gene3D" id="2.40.70.10">
    <property type="entry name" value="Acid Proteases"/>
    <property type="match status" value="1"/>
</dbReference>
<protein>
    <submittedName>
        <fullName evidence="8">Retrovirus-related Pol polyprotein from transposon 17.6</fullName>
    </submittedName>
</protein>
<dbReference type="InterPro" id="IPR005162">
    <property type="entry name" value="Retrotrans_gag_dom"/>
</dbReference>
<keyword evidence="3" id="KW-0540">Nuclease</keyword>
<keyword evidence="4" id="KW-0255">Endonuclease</keyword>
<comment type="caution">
    <text evidence="8">The sequence shown here is derived from an EMBL/GenBank/DDBJ whole genome shotgun (WGS) entry which is preliminary data.</text>
</comment>
<dbReference type="Proteomes" id="UP000257109">
    <property type="component" value="Unassembled WGS sequence"/>
</dbReference>
<evidence type="ECO:0000256" key="6">
    <source>
        <dbReference type="SAM" id="MobiDB-lite"/>
    </source>
</evidence>
<organism evidence="8 9">
    <name type="scientific">Mucuna pruriens</name>
    <name type="common">Velvet bean</name>
    <name type="synonym">Dolichos pruriens</name>
    <dbReference type="NCBI Taxonomy" id="157652"/>
    <lineage>
        <taxon>Eukaryota</taxon>
        <taxon>Viridiplantae</taxon>
        <taxon>Streptophyta</taxon>
        <taxon>Embryophyta</taxon>
        <taxon>Tracheophyta</taxon>
        <taxon>Spermatophyta</taxon>
        <taxon>Magnoliopsida</taxon>
        <taxon>eudicotyledons</taxon>
        <taxon>Gunneridae</taxon>
        <taxon>Pentapetalae</taxon>
        <taxon>rosids</taxon>
        <taxon>fabids</taxon>
        <taxon>Fabales</taxon>
        <taxon>Fabaceae</taxon>
        <taxon>Papilionoideae</taxon>
        <taxon>50 kb inversion clade</taxon>
        <taxon>NPAAA clade</taxon>
        <taxon>indigoferoid/millettioid clade</taxon>
        <taxon>Phaseoleae</taxon>
        <taxon>Mucuna</taxon>
    </lineage>
</organism>
<reference evidence="8" key="1">
    <citation type="submission" date="2018-05" db="EMBL/GenBank/DDBJ databases">
        <title>Draft genome of Mucuna pruriens seed.</title>
        <authorList>
            <person name="Nnadi N.E."/>
            <person name="Vos R."/>
            <person name="Hasami M.H."/>
            <person name="Devisetty U.K."/>
            <person name="Aguiy J.C."/>
        </authorList>
    </citation>
    <scope>NUCLEOTIDE SEQUENCE [LARGE SCALE GENOMIC DNA]</scope>
    <source>
        <strain evidence="8">JCA_2017</strain>
    </source>
</reference>
<dbReference type="PANTHER" id="PTHR37984:SF5">
    <property type="entry name" value="PROTEIN NYNRIN-LIKE"/>
    <property type="match status" value="1"/>
</dbReference>
<evidence type="ECO:0000256" key="1">
    <source>
        <dbReference type="ARBA" id="ARBA00022679"/>
    </source>
</evidence>
<dbReference type="Pfam" id="PF03732">
    <property type="entry name" value="Retrotrans_gag"/>
    <property type="match status" value="1"/>
</dbReference>
<feature type="compositionally biased region" description="Basic residues" evidence="6">
    <location>
        <begin position="158"/>
        <end position="168"/>
    </location>
</feature>
<evidence type="ECO:0000313" key="9">
    <source>
        <dbReference type="Proteomes" id="UP000257109"/>
    </source>
</evidence>
<keyword evidence="9" id="KW-1185">Reference proteome</keyword>
<sequence length="1020" mass="114820">MYISDDSDQLKCKLFPGTLRGVAMQWMATLPPRSVYTFNDLVRSFVSQFAANKVKKLEVADLFDIKQARGESLKGYLARFNNATVRVNDPDQNFFVKAFQKGLRAGPFNDALALRQPASMEEIRVRAEKHIEVEEDQAKRMEVDNANSRGQQVDEHKRQNHTRTKQAKQHFTPLMERRAQILREICHTQIPPGGGRKSVGAQQGRLACWTLRTQLERLVQEGCLNRYIHKESPENQRGGQEARRQSQGRRALTREVRKSRSRSRGNIPRNHRGTIATISGGTREGRPTVSRSGEVGEVQAVLAGANATPLGRQQSGPVITFDDRDLKLGTPIQDEPMVISVIATKYKVERVLIDQGSSANILYWSAFQKMGLRRLNESQGALYSFAGECVPIKGTIELEMVFGEGETVRIISVLYTVIDDEASYNIIIGRPALNRLGAIVSTYHLCMKFPIGRRVGSIWADSRLARRCYEDSLKIGGSIPASTVNVLDFDLDPRCVYESERPHPVEDVKSIQIGPSACHVTKVGTALSYEEEARLVNFLMQNVDVFAWTPKDMPGIDPGFMCHHLSIMKGAKPVIQKRRKQGEERRRAAREETNRLLTTGFIKGVQYLTWLANVVMVKKPNGRWRMCTDYTDLNKACPKDPYPLPSIDRLVDGVSGYALLSFMDAYFGYNQIRMHPQDEEKTAFITEVGAFCYKVMPFGLKNAGATYQRLMDKIFKEIIGVNIEVYVDDMVVKSIEAMRHCEVLGRVFDILRKHQLRLNPEKCSFGVHVGKFLGFMLTKRCIEANPDKCQAVIKMRTPKMSGKITALSRFISRSAETARPIFGALKKAENFTWMPECEEAFLIFKAMLAAPPVLTRPTEGIPLYLYISVFDAAVSVVLMQECEGNQRPVYFTSKVLQGAELRYQKIEKAALALVITSRRLHPYFQNFGIIVRTDLPIRQVLRKPDLAGRMVAWSVQLSEFEISFERRGHVKAQALADFLTELAPGEAGDPAEETGKREWYLSVDGSSNHFGSGAGVILEG</sequence>
<feature type="non-terminal residue" evidence="8">
    <location>
        <position position="1"/>
    </location>
</feature>
<dbReference type="InterPro" id="IPR041577">
    <property type="entry name" value="RT_RNaseH_2"/>
</dbReference>
<accession>A0A371ERV4</accession>
<dbReference type="Gene3D" id="3.10.10.10">
    <property type="entry name" value="HIV Type 1 Reverse Transcriptase, subunit A, domain 1"/>
    <property type="match status" value="1"/>
</dbReference>
<dbReference type="Gene3D" id="3.30.70.270">
    <property type="match status" value="2"/>
</dbReference>
<dbReference type="InterPro" id="IPR043502">
    <property type="entry name" value="DNA/RNA_pol_sf"/>
</dbReference>
<dbReference type="PROSITE" id="PS50878">
    <property type="entry name" value="RT_POL"/>
    <property type="match status" value="1"/>
</dbReference>
<dbReference type="AlphaFoldDB" id="A0A371ERV4"/>
<dbReference type="OrthoDB" id="1928766at2759"/>
<evidence type="ECO:0000256" key="3">
    <source>
        <dbReference type="ARBA" id="ARBA00022722"/>
    </source>
</evidence>
<evidence type="ECO:0000256" key="5">
    <source>
        <dbReference type="ARBA" id="ARBA00023268"/>
    </source>
</evidence>
<name>A0A371ERV4_MUCPR</name>
<feature type="region of interest" description="Disordered" evidence="6">
    <location>
        <begin position="230"/>
        <end position="294"/>
    </location>
</feature>
<keyword evidence="1" id="KW-0808">Transferase</keyword>
<dbReference type="CDD" id="cd01647">
    <property type="entry name" value="RT_LTR"/>
    <property type="match status" value="1"/>
</dbReference>
<evidence type="ECO:0000256" key="4">
    <source>
        <dbReference type="ARBA" id="ARBA00022759"/>
    </source>
</evidence>
<dbReference type="EMBL" id="QJKJ01012396">
    <property type="protein sequence ID" value="RDX68785.1"/>
    <property type="molecule type" value="Genomic_DNA"/>
</dbReference>
<gene>
    <name evidence="8" type="primary">pol</name>
    <name evidence="8" type="ORF">CR513_52188</name>
</gene>
<dbReference type="SUPFAM" id="SSF56672">
    <property type="entry name" value="DNA/RNA polymerases"/>
    <property type="match status" value="1"/>
</dbReference>